<dbReference type="GO" id="GO:0005856">
    <property type="term" value="C:cytoskeleton"/>
    <property type="evidence" value="ECO:0007669"/>
    <property type="project" value="InterPro"/>
</dbReference>
<dbReference type="STRING" id="4829.A0A168L5P9"/>
<evidence type="ECO:0000259" key="2">
    <source>
        <dbReference type="PROSITE" id="PS50238"/>
    </source>
</evidence>
<dbReference type="Pfam" id="PF00620">
    <property type="entry name" value="RhoGAP"/>
    <property type="match status" value="1"/>
</dbReference>
<evidence type="ECO:0000313" key="4">
    <source>
        <dbReference type="EMBL" id="SAL96117.1"/>
    </source>
</evidence>
<dbReference type="PANTHER" id="PTHR45876">
    <property type="entry name" value="FI04035P"/>
    <property type="match status" value="1"/>
</dbReference>
<dbReference type="OrthoDB" id="2287966at2759"/>
<dbReference type="InterPro" id="IPR008936">
    <property type="entry name" value="Rho_GTPase_activation_prot"/>
</dbReference>
<organism evidence="4">
    <name type="scientific">Absidia glauca</name>
    <name type="common">Pin mould</name>
    <dbReference type="NCBI Taxonomy" id="4829"/>
    <lineage>
        <taxon>Eukaryota</taxon>
        <taxon>Fungi</taxon>
        <taxon>Fungi incertae sedis</taxon>
        <taxon>Mucoromycota</taxon>
        <taxon>Mucoromycotina</taxon>
        <taxon>Mucoromycetes</taxon>
        <taxon>Mucorales</taxon>
        <taxon>Cunninghamellaceae</taxon>
        <taxon>Absidia</taxon>
    </lineage>
</organism>
<evidence type="ECO:0008006" key="6">
    <source>
        <dbReference type="Google" id="ProtNLM"/>
    </source>
</evidence>
<dbReference type="SUPFAM" id="SSF48350">
    <property type="entry name" value="GTPase activation domain, GAP"/>
    <property type="match status" value="1"/>
</dbReference>
<dbReference type="InterPro" id="IPR000857">
    <property type="entry name" value="MyTH4_dom"/>
</dbReference>
<dbReference type="GO" id="GO:0005096">
    <property type="term" value="F:GTPase activator activity"/>
    <property type="evidence" value="ECO:0007669"/>
    <property type="project" value="TreeGrafter"/>
</dbReference>
<dbReference type="Gene3D" id="1.10.555.10">
    <property type="entry name" value="Rho GTPase activation protein"/>
    <property type="match status" value="1"/>
</dbReference>
<gene>
    <name evidence="4" type="primary">ABSGL_01485.1 scaffold 1580</name>
</gene>
<name>A0A168L5P9_ABSGL</name>
<proteinExistence type="predicted"/>
<dbReference type="PROSITE" id="PS51016">
    <property type="entry name" value="MYTH4"/>
    <property type="match status" value="1"/>
</dbReference>
<dbReference type="Pfam" id="PF00784">
    <property type="entry name" value="MyTH4"/>
    <property type="match status" value="1"/>
</dbReference>
<dbReference type="PROSITE" id="PS50238">
    <property type="entry name" value="RHOGAP"/>
    <property type="match status" value="1"/>
</dbReference>
<dbReference type="InterPro" id="IPR038185">
    <property type="entry name" value="MyTH4_dom_sf"/>
</dbReference>
<dbReference type="PANTHER" id="PTHR45876:SF8">
    <property type="entry name" value="FI04035P"/>
    <property type="match status" value="1"/>
</dbReference>
<protein>
    <recommendedName>
        <fullName evidence="6">Rho-GAP domain-containing protein</fullName>
    </recommendedName>
</protein>
<dbReference type="GO" id="GO:0005737">
    <property type="term" value="C:cytoplasm"/>
    <property type="evidence" value="ECO:0007669"/>
    <property type="project" value="TreeGrafter"/>
</dbReference>
<accession>A0A168L5P9</accession>
<feature type="region of interest" description="Disordered" evidence="1">
    <location>
        <begin position="116"/>
        <end position="155"/>
    </location>
</feature>
<feature type="domain" description="Rho-GAP" evidence="2">
    <location>
        <begin position="515"/>
        <end position="712"/>
    </location>
</feature>
<feature type="compositionally biased region" description="Low complexity" evidence="1">
    <location>
        <begin position="256"/>
        <end position="268"/>
    </location>
</feature>
<dbReference type="EMBL" id="LT550653">
    <property type="protein sequence ID" value="SAL96117.1"/>
    <property type="molecule type" value="Genomic_DNA"/>
</dbReference>
<dbReference type="SMART" id="SM00324">
    <property type="entry name" value="RhoGAP"/>
    <property type="match status" value="1"/>
</dbReference>
<dbReference type="InParanoid" id="A0A168L5P9"/>
<reference evidence="4" key="1">
    <citation type="submission" date="2016-04" db="EMBL/GenBank/DDBJ databases">
        <authorList>
            <person name="Evans L.H."/>
            <person name="Alamgir A."/>
            <person name="Owens N."/>
            <person name="Weber N.D."/>
            <person name="Virtaneva K."/>
            <person name="Barbian K."/>
            <person name="Babar A."/>
            <person name="Rosenke K."/>
        </authorList>
    </citation>
    <scope>NUCLEOTIDE SEQUENCE [LARGE SCALE GENOMIC DNA]</scope>
    <source>
        <strain evidence="4">CBS 101.48</strain>
    </source>
</reference>
<dbReference type="InterPro" id="IPR000198">
    <property type="entry name" value="RhoGAP_dom"/>
</dbReference>
<dbReference type="Gene3D" id="1.25.40.530">
    <property type="entry name" value="MyTH4 domain"/>
    <property type="match status" value="1"/>
</dbReference>
<feature type="region of interest" description="Disordered" evidence="1">
    <location>
        <begin position="254"/>
        <end position="300"/>
    </location>
</feature>
<keyword evidence="5" id="KW-1185">Reference proteome</keyword>
<evidence type="ECO:0000259" key="3">
    <source>
        <dbReference type="PROSITE" id="PS51016"/>
    </source>
</evidence>
<sequence>MTTRHNATFMSIRYIQETNEWSKSPPNGRILEVDPASVWSVWDDDDAQTTMYYHSQTNQWTYRPPPALCPIVSLSALTKRPSLQRYLSLPPYHQQRPSDPASHFCQCRPLYYSSDDQYQRQQQHHHDKDPTLPIVHPSEEQPLSPLESRKITNVSPKVKKQGSLLQISKASIESAFRSKIFPQSLKKQQPNKGQTHRSDASLTIDLGKSLITVAEGKEVMRTLLFDDMFCLCLAGTSTTHMQCCPCASPKTPSPRLSSQLFSPSTLSLTPPPPPLSPSSPLSPQSATSPQTPTGPPESTQTWSFEQYAKTHFKTHKRGLLVRNPIPLDEMSRWAKKRIHKPLLLSSDKTIAADALECFKKIQVIMGDRPRTYHGRACACDDAQDIQSILLCGTTKGQDMRDEIYVQLCKQLNDNPTSTSTRKGWELMSALCLALPPSRDLLPYLTQFVDNHHSTHSDMSISPLYIQGKLKNICTQGLGENMPSRAEIQLARISVYQRSHDSTAQGTTTGYGLFGAPLTTMMTQQPHSTFKIPSIVPWLVDAIRQLHGHSTQGIFRIPGLTDQVTLLRTRLEETYPRMDDLDTVLNTTCIVDPNVPASLLRVWLRELPTSLIPEAYYDKCIEQANQLDTVMAIVNDLPDVNRRVLLYLIGFMQEFLSPDVYKHTLMTPNNLAMVFAPNLLRSSVSEDLVLILQRSKYEQFFVKTLLLGPVLDIDQYLYG</sequence>
<feature type="domain" description="MyTH4" evidence="3">
    <location>
        <begin position="333"/>
        <end position="491"/>
    </location>
</feature>
<evidence type="ECO:0000313" key="5">
    <source>
        <dbReference type="Proteomes" id="UP000078561"/>
    </source>
</evidence>
<evidence type="ECO:0000256" key="1">
    <source>
        <dbReference type="SAM" id="MobiDB-lite"/>
    </source>
</evidence>
<feature type="compositionally biased region" description="Low complexity" evidence="1">
    <location>
        <begin position="278"/>
        <end position="291"/>
    </location>
</feature>
<dbReference type="GO" id="GO:0007165">
    <property type="term" value="P:signal transduction"/>
    <property type="evidence" value="ECO:0007669"/>
    <property type="project" value="InterPro"/>
</dbReference>
<dbReference type="Proteomes" id="UP000078561">
    <property type="component" value="Unassembled WGS sequence"/>
</dbReference>
<dbReference type="SMART" id="SM00139">
    <property type="entry name" value="MyTH4"/>
    <property type="match status" value="1"/>
</dbReference>
<dbReference type="AlphaFoldDB" id="A0A168L5P9"/>